<evidence type="ECO:0008006" key="4">
    <source>
        <dbReference type="Google" id="ProtNLM"/>
    </source>
</evidence>
<keyword evidence="1" id="KW-0472">Membrane</keyword>
<dbReference type="RefSeq" id="WP_166276495.1">
    <property type="nucleotide sequence ID" value="NZ_JAANNP010000001.1"/>
</dbReference>
<keyword evidence="3" id="KW-1185">Reference proteome</keyword>
<sequence length="340" mass="36422">MSRPSPTQRRPLPPGRRARQLAGVLLVLGAALSTVAFFGWRGEADLRDLSRLERATAAAADVRDHRRGPDTVTLRFPTAGGEVAADVPVEDSARARPGAEIEVAYVPADPERVRTVEHWSPAYEEWTAYAVMVFLGALAVGAAGLVSVLRGGAGEADSAEPADPGPQDPLGERLLVTDRRLVAAPFVAFAALFFVLVPVGMSVPGNELWALLAVATGTAAASAAAGGLLAWRTGSDGIWATDEHLVVRKGRAVRRWRWDDLRALSFSRGGAPEELRAKADGGRFDEPGPVLWGTLLVPAALPGAKWHAYRRLRQLCAEHGVPFDVEEELPFTRHGEVQYG</sequence>
<comment type="caution">
    <text evidence="2">The sequence shown here is derived from an EMBL/GenBank/DDBJ whole genome shotgun (WGS) entry which is preliminary data.</text>
</comment>
<organism evidence="2 3">
    <name type="scientific">Motilibacter deserti</name>
    <dbReference type="NCBI Taxonomy" id="2714956"/>
    <lineage>
        <taxon>Bacteria</taxon>
        <taxon>Bacillati</taxon>
        <taxon>Actinomycetota</taxon>
        <taxon>Actinomycetes</taxon>
        <taxon>Motilibacterales</taxon>
        <taxon>Motilibacteraceae</taxon>
        <taxon>Motilibacter</taxon>
    </lineage>
</organism>
<dbReference type="Proteomes" id="UP000800981">
    <property type="component" value="Unassembled WGS sequence"/>
</dbReference>
<feature type="transmembrane region" description="Helical" evidence="1">
    <location>
        <begin position="126"/>
        <end position="149"/>
    </location>
</feature>
<reference evidence="2 3" key="1">
    <citation type="submission" date="2020-03" db="EMBL/GenBank/DDBJ databases">
        <title>Two novel Motilibacter sp.</title>
        <authorList>
            <person name="Liu S."/>
        </authorList>
    </citation>
    <scope>NUCLEOTIDE SEQUENCE [LARGE SCALE GENOMIC DNA]</scope>
    <source>
        <strain evidence="2 3">E257</strain>
    </source>
</reference>
<accession>A0ABX0GRL4</accession>
<dbReference type="EMBL" id="JAANNP010000001">
    <property type="protein sequence ID" value="NHC12329.1"/>
    <property type="molecule type" value="Genomic_DNA"/>
</dbReference>
<proteinExistence type="predicted"/>
<gene>
    <name evidence="2" type="ORF">G9H71_00850</name>
</gene>
<evidence type="ECO:0000313" key="3">
    <source>
        <dbReference type="Proteomes" id="UP000800981"/>
    </source>
</evidence>
<keyword evidence="1" id="KW-1133">Transmembrane helix</keyword>
<feature type="transmembrane region" description="Helical" evidence="1">
    <location>
        <begin position="209"/>
        <end position="231"/>
    </location>
</feature>
<protein>
    <recommendedName>
        <fullName evidence="4">DUF3592 domain-containing protein</fullName>
    </recommendedName>
</protein>
<evidence type="ECO:0000313" key="2">
    <source>
        <dbReference type="EMBL" id="NHC12329.1"/>
    </source>
</evidence>
<feature type="transmembrane region" description="Helical" evidence="1">
    <location>
        <begin position="181"/>
        <end position="203"/>
    </location>
</feature>
<evidence type="ECO:0000256" key="1">
    <source>
        <dbReference type="SAM" id="Phobius"/>
    </source>
</evidence>
<name>A0ABX0GRL4_9ACTN</name>
<keyword evidence="1" id="KW-0812">Transmembrane</keyword>
<feature type="transmembrane region" description="Helical" evidence="1">
    <location>
        <begin position="21"/>
        <end position="40"/>
    </location>
</feature>